<dbReference type="Gene3D" id="3.10.180.10">
    <property type="entry name" value="2,3-Dihydroxybiphenyl 1,2-Dioxygenase, domain 1"/>
    <property type="match status" value="1"/>
</dbReference>
<comment type="caution">
    <text evidence="2">The sequence shown here is derived from an EMBL/GenBank/DDBJ whole genome shotgun (WGS) entry which is preliminary data.</text>
</comment>
<dbReference type="InterPro" id="IPR029068">
    <property type="entry name" value="Glyas_Bleomycin-R_OHBP_Dase"/>
</dbReference>
<organism evidence="2 3">
    <name type="scientific">Stakelama marina</name>
    <dbReference type="NCBI Taxonomy" id="2826939"/>
    <lineage>
        <taxon>Bacteria</taxon>
        <taxon>Pseudomonadati</taxon>
        <taxon>Pseudomonadota</taxon>
        <taxon>Alphaproteobacteria</taxon>
        <taxon>Sphingomonadales</taxon>
        <taxon>Sphingomonadaceae</taxon>
        <taxon>Stakelama</taxon>
    </lineage>
</organism>
<accession>A0A8T4IGW4</accession>
<dbReference type="RefSeq" id="WP_284052792.1">
    <property type="nucleotide sequence ID" value="NZ_JAGRQC010000001.1"/>
</dbReference>
<dbReference type="PANTHER" id="PTHR21366">
    <property type="entry name" value="GLYOXALASE FAMILY PROTEIN"/>
    <property type="match status" value="1"/>
</dbReference>
<dbReference type="AlphaFoldDB" id="A0A8T4IGW4"/>
<dbReference type="InterPro" id="IPR004360">
    <property type="entry name" value="Glyas_Fos-R_dOase_dom"/>
</dbReference>
<proteinExistence type="predicted"/>
<dbReference type="PANTHER" id="PTHR21366:SF22">
    <property type="entry name" value="VOC DOMAIN-CONTAINING PROTEIN"/>
    <property type="match status" value="1"/>
</dbReference>
<dbReference type="PROSITE" id="PS51819">
    <property type="entry name" value="VOC"/>
    <property type="match status" value="1"/>
</dbReference>
<dbReference type="SUPFAM" id="SSF54593">
    <property type="entry name" value="Glyoxalase/Bleomycin resistance protein/Dihydroxybiphenyl dioxygenase"/>
    <property type="match status" value="1"/>
</dbReference>
<gene>
    <name evidence="2" type="ORF">J7S20_03245</name>
</gene>
<keyword evidence="3" id="KW-1185">Reference proteome</keyword>
<name>A0A8T4IGW4_9SPHN</name>
<dbReference type="Pfam" id="PF00903">
    <property type="entry name" value="Glyoxalase"/>
    <property type="match status" value="1"/>
</dbReference>
<feature type="domain" description="VOC" evidence="1">
    <location>
        <begin position="8"/>
        <end position="133"/>
    </location>
</feature>
<dbReference type="InterPro" id="IPR050383">
    <property type="entry name" value="GlyoxalaseI/FosfomycinResist"/>
</dbReference>
<evidence type="ECO:0000259" key="1">
    <source>
        <dbReference type="PROSITE" id="PS51819"/>
    </source>
</evidence>
<evidence type="ECO:0000313" key="2">
    <source>
        <dbReference type="EMBL" id="MBR0551519.1"/>
    </source>
</evidence>
<dbReference type="InterPro" id="IPR037523">
    <property type="entry name" value="VOC_core"/>
</dbReference>
<sequence>MTPPPIEGLLETALYISDMERSRRFYAEMLGLREMLATDRLTAFDAGSRGVLLLFQQGATSEDSVSEAGTVPGHHGKGKLHMAFAIAAGSYDAWKTHLECANVKMRGEMRWPKGGRSMYFEDPDGHVLELATPGLWPNY</sequence>
<dbReference type="Proteomes" id="UP000676996">
    <property type="component" value="Unassembled WGS sequence"/>
</dbReference>
<dbReference type="EMBL" id="JAGRQC010000001">
    <property type="protein sequence ID" value="MBR0551519.1"/>
    <property type="molecule type" value="Genomic_DNA"/>
</dbReference>
<reference evidence="2" key="1">
    <citation type="submission" date="2021-04" db="EMBL/GenBank/DDBJ databases">
        <title>Ouciella asimina sp. nov., isolated from the surface seawater in the hydrothermal field of Okinawa Trough.</title>
        <authorList>
            <person name="Shuang W."/>
        </authorList>
    </citation>
    <scope>NUCLEOTIDE SEQUENCE</scope>
    <source>
        <strain evidence="2">LXI357</strain>
    </source>
</reference>
<evidence type="ECO:0000313" key="3">
    <source>
        <dbReference type="Proteomes" id="UP000676996"/>
    </source>
</evidence>
<protein>
    <submittedName>
        <fullName evidence="2">VOC family protein</fullName>
    </submittedName>
</protein>